<dbReference type="InterPro" id="IPR012340">
    <property type="entry name" value="NA-bd_OB-fold"/>
</dbReference>
<evidence type="ECO:0000313" key="6">
    <source>
        <dbReference type="Proteomes" id="UP000286482"/>
    </source>
</evidence>
<dbReference type="PANTHER" id="PTHR43875">
    <property type="entry name" value="MALTODEXTRIN IMPORT ATP-BINDING PROTEIN MSMX"/>
    <property type="match status" value="1"/>
</dbReference>
<dbReference type="Gene3D" id="2.40.50.100">
    <property type="match status" value="1"/>
</dbReference>
<accession>A0A420EI32</accession>
<dbReference type="InterPro" id="IPR047641">
    <property type="entry name" value="ABC_transpr_MalK/UgpC-like"/>
</dbReference>
<dbReference type="Pfam" id="PF00005">
    <property type="entry name" value="ABC_tran"/>
    <property type="match status" value="1"/>
</dbReference>
<gene>
    <name evidence="5" type="primary">ugpC</name>
    <name evidence="5" type="ORF">DBZ36_07705</name>
</gene>
<dbReference type="PANTHER" id="PTHR43875:SF1">
    <property type="entry name" value="OSMOPROTECTIVE COMPOUNDS UPTAKE ATP-BINDING PROTEIN GGTA"/>
    <property type="match status" value="1"/>
</dbReference>
<dbReference type="RefSeq" id="WP_120354321.1">
    <property type="nucleotide sequence ID" value="NZ_RAQO01000004.1"/>
</dbReference>
<dbReference type="Proteomes" id="UP000286482">
    <property type="component" value="Unassembled WGS sequence"/>
</dbReference>
<dbReference type="PROSITE" id="PS00211">
    <property type="entry name" value="ABC_TRANSPORTER_1"/>
    <property type="match status" value="1"/>
</dbReference>
<dbReference type="SUPFAM" id="SSF52540">
    <property type="entry name" value="P-loop containing nucleoside triphosphate hydrolases"/>
    <property type="match status" value="1"/>
</dbReference>
<dbReference type="AlphaFoldDB" id="A0A420EI32"/>
<evidence type="ECO:0000313" key="5">
    <source>
        <dbReference type="EMBL" id="RKF20317.1"/>
    </source>
</evidence>
<dbReference type="GO" id="GO:0008643">
    <property type="term" value="P:carbohydrate transport"/>
    <property type="evidence" value="ECO:0007669"/>
    <property type="project" value="InterPro"/>
</dbReference>
<reference evidence="5 6" key="1">
    <citation type="submission" date="2018-09" db="EMBL/GenBank/DDBJ databases">
        <authorList>
            <person name="Wang Z."/>
        </authorList>
    </citation>
    <scope>NUCLEOTIDE SEQUENCE [LARGE SCALE GENOMIC DNA]</scope>
    <source>
        <strain evidence="5 6">ALS 81</strain>
    </source>
</reference>
<comment type="caution">
    <text evidence="5">The sequence shown here is derived from an EMBL/GenBank/DDBJ whole genome shotgun (WGS) entry which is preliminary data.</text>
</comment>
<dbReference type="InterPro" id="IPR008995">
    <property type="entry name" value="Mo/tungstate-bd_C_term_dom"/>
</dbReference>
<dbReference type="SUPFAM" id="SSF50331">
    <property type="entry name" value="MOP-like"/>
    <property type="match status" value="1"/>
</dbReference>
<dbReference type="InterPro" id="IPR027417">
    <property type="entry name" value="P-loop_NTPase"/>
</dbReference>
<dbReference type="OrthoDB" id="9802264at2"/>
<evidence type="ECO:0000259" key="4">
    <source>
        <dbReference type="PROSITE" id="PS50893"/>
    </source>
</evidence>
<dbReference type="CDD" id="cd03301">
    <property type="entry name" value="ABC_MalK_N"/>
    <property type="match status" value="1"/>
</dbReference>
<dbReference type="InterPro" id="IPR003439">
    <property type="entry name" value="ABC_transporter-like_ATP-bd"/>
</dbReference>
<dbReference type="NCBIfam" id="NF008653">
    <property type="entry name" value="PRK11650.1"/>
    <property type="match status" value="1"/>
</dbReference>
<dbReference type="EMBL" id="RAQO01000004">
    <property type="protein sequence ID" value="RKF20317.1"/>
    <property type="molecule type" value="Genomic_DNA"/>
</dbReference>
<dbReference type="InterPro" id="IPR013611">
    <property type="entry name" value="Transp-assoc_OB_typ2"/>
</dbReference>
<dbReference type="GO" id="GO:0140359">
    <property type="term" value="F:ABC-type transporter activity"/>
    <property type="evidence" value="ECO:0007669"/>
    <property type="project" value="InterPro"/>
</dbReference>
<dbReference type="Gene3D" id="2.40.50.140">
    <property type="entry name" value="Nucleic acid-binding proteins"/>
    <property type="match status" value="1"/>
</dbReference>
<keyword evidence="2" id="KW-0547">Nucleotide-binding</keyword>
<dbReference type="GO" id="GO:0055052">
    <property type="term" value="C:ATP-binding cassette (ABC) transporter complex, substrate-binding subunit-containing"/>
    <property type="evidence" value="ECO:0007669"/>
    <property type="project" value="TreeGrafter"/>
</dbReference>
<protein>
    <submittedName>
        <fullName evidence="5">sn-glycerol-3-phosphate ABC transporter ATP-binding protein UgpC</fullName>
    </submittedName>
</protein>
<dbReference type="PROSITE" id="PS50893">
    <property type="entry name" value="ABC_TRANSPORTER_2"/>
    <property type="match status" value="1"/>
</dbReference>
<organism evidence="5 6">
    <name type="scientific">Alginatibacterium sediminis</name>
    <dbReference type="NCBI Taxonomy" id="2164068"/>
    <lineage>
        <taxon>Bacteria</taxon>
        <taxon>Pseudomonadati</taxon>
        <taxon>Pseudomonadota</taxon>
        <taxon>Gammaproteobacteria</taxon>
        <taxon>Alteromonadales</taxon>
        <taxon>Alteromonadaceae</taxon>
        <taxon>Alginatibacterium</taxon>
    </lineage>
</organism>
<dbReference type="FunFam" id="3.40.50.300:FF:000042">
    <property type="entry name" value="Maltose/maltodextrin ABC transporter, ATP-binding protein"/>
    <property type="match status" value="1"/>
</dbReference>
<sequence>MAQVTFKNLQKRYGQTEVVKSFDLEIKDGEFVVLLGPSGCGKSTTLRMLAGLEEISGGEIYIGDTLVNDLHPIERNIAMVFQSYALYPHMTVRENIAFSLKIGRVDKALIEERVKYASDMLELTPLLDRKPKALSGGQRQRVAMGRAMVRTPEVFLFDEPLSNLDAKLRGQMRAEIKALHQKLGTTTIYVTHDQVEAMTLADRIVILNGGIIEQIGTPKQIFEKPNNRFVASFIGSPEMNQLSAELTSSQQIALGNQSISTKAQFSCSETHCNFGIRPSDLHLQESSVDAPTVHSLEALLNSQELLGSTYHLHCTIGDDRFVAEVATSEHLNTKEGETLRLYFDEDRMHLFDHQDKVILAQA</sequence>
<dbReference type="GO" id="GO:0005524">
    <property type="term" value="F:ATP binding"/>
    <property type="evidence" value="ECO:0007669"/>
    <property type="project" value="UniProtKB-KW"/>
</dbReference>
<dbReference type="Pfam" id="PF08402">
    <property type="entry name" value="TOBE_2"/>
    <property type="match status" value="1"/>
</dbReference>
<evidence type="ECO:0000256" key="3">
    <source>
        <dbReference type="ARBA" id="ARBA00022840"/>
    </source>
</evidence>
<name>A0A420EI32_9ALTE</name>
<dbReference type="SMART" id="SM00382">
    <property type="entry name" value="AAA"/>
    <property type="match status" value="1"/>
</dbReference>
<dbReference type="GO" id="GO:0016887">
    <property type="term" value="F:ATP hydrolysis activity"/>
    <property type="evidence" value="ECO:0007669"/>
    <property type="project" value="InterPro"/>
</dbReference>
<keyword evidence="3 5" id="KW-0067">ATP-binding</keyword>
<evidence type="ECO:0000256" key="2">
    <source>
        <dbReference type="ARBA" id="ARBA00022741"/>
    </source>
</evidence>
<dbReference type="Gene3D" id="3.40.50.300">
    <property type="entry name" value="P-loop containing nucleotide triphosphate hydrolases"/>
    <property type="match status" value="1"/>
</dbReference>
<keyword evidence="6" id="KW-1185">Reference proteome</keyword>
<dbReference type="InterPro" id="IPR017871">
    <property type="entry name" value="ABC_transporter-like_CS"/>
</dbReference>
<keyword evidence="1" id="KW-0813">Transport</keyword>
<dbReference type="InterPro" id="IPR003593">
    <property type="entry name" value="AAA+_ATPase"/>
</dbReference>
<evidence type="ECO:0000256" key="1">
    <source>
        <dbReference type="ARBA" id="ARBA00022448"/>
    </source>
</evidence>
<proteinExistence type="predicted"/>
<dbReference type="InterPro" id="IPR015855">
    <property type="entry name" value="ABC_transpr_MalK-like"/>
</dbReference>
<feature type="domain" description="ABC transporter" evidence="4">
    <location>
        <begin position="4"/>
        <end position="234"/>
    </location>
</feature>